<sequence length="227" mass="27323">MIEYLINISNKQKNDEEVENKAKNIEEYKKICLKNFLKPLENEISNLEYPKLLNNIQFDNRSSSADGDIYNIHQKKIEIQKDKLYDNNLKQQNKDKYTCNKNDQLKTGKQNQYELNKTKIKELQEMHKKTFRVGLSYQSKNIKKSQKMKLKKNNQRNTSLANFQKEINFLKECLYQIIQRYLKNYLCNEFQNKINLQQIKMPYVYKVFQGTYKLNQGKIFQSFTNNL</sequence>
<evidence type="ECO:0000313" key="2">
    <source>
        <dbReference type="Proteomes" id="UP000054937"/>
    </source>
</evidence>
<dbReference type="InParanoid" id="A0A0V0Q816"/>
<accession>A0A0V0Q816</accession>
<evidence type="ECO:0000313" key="1">
    <source>
        <dbReference type="EMBL" id="KRW98370.1"/>
    </source>
</evidence>
<reference evidence="1 2" key="1">
    <citation type="journal article" date="2015" name="Sci. Rep.">
        <title>Genome of the facultative scuticociliatosis pathogen Pseudocohnilembus persalinus provides insight into its virulence through horizontal gene transfer.</title>
        <authorList>
            <person name="Xiong J."/>
            <person name="Wang G."/>
            <person name="Cheng J."/>
            <person name="Tian M."/>
            <person name="Pan X."/>
            <person name="Warren A."/>
            <person name="Jiang C."/>
            <person name="Yuan D."/>
            <person name="Miao W."/>
        </authorList>
    </citation>
    <scope>NUCLEOTIDE SEQUENCE [LARGE SCALE GENOMIC DNA]</scope>
    <source>
        <strain evidence="1">36N120E</strain>
    </source>
</reference>
<comment type="caution">
    <text evidence="1">The sequence shown here is derived from an EMBL/GenBank/DDBJ whole genome shotgun (WGS) entry which is preliminary data.</text>
</comment>
<protein>
    <submittedName>
        <fullName evidence="1">Uncharacterized protein</fullName>
    </submittedName>
</protein>
<gene>
    <name evidence="1" type="ORF">PPERSA_03542</name>
</gene>
<proteinExistence type="predicted"/>
<name>A0A0V0Q816_PSEPJ</name>
<keyword evidence="2" id="KW-1185">Reference proteome</keyword>
<dbReference type="AlphaFoldDB" id="A0A0V0Q816"/>
<organism evidence="1 2">
    <name type="scientific">Pseudocohnilembus persalinus</name>
    <name type="common">Ciliate</name>
    <dbReference type="NCBI Taxonomy" id="266149"/>
    <lineage>
        <taxon>Eukaryota</taxon>
        <taxon>Sar</taxon>
        <taxon>Alveolata</taxon>
        <taxon>Ciliophora</taxon>
        <taxon>Intramacronucleata</taxon>
        <taxon>Oligohymenophorea</taxon>
        <taxon>Scuticociliatia</taxon>
        <taxon>Philasterida</taxon>
        <taxon>Pseudocohnilembidae</taxon>
        <taxon>Pseudocohnilembus</taxon>
    </lineage>
</organism>
<dbReference type="Proteomes" id="UP000054937">
    <property type="component" value="Unassembled WGS sequence"/>
</dbReference>
<dbReference type="EMBL" id="LDAU01000253">
    <property type="protein sequence ID" value="KRW98370.1"/>
    <property type="molecule type" value="Genomic_DNA"/>
</dbReference>